<feature type="region of interest" description="Disordered" evidence="1">
    <location>
        <begin position="261"/>
        <end position="290"/>
    </location>
</feature>
<dbReference type="Proteomes" id="UP000053411">
    <property type="component" value="Unassembled WGS sequence"/>
</dbReference>
<dbReference type="RefSeq" id="XP_016631746.1">
    <property type="nucleotide sequence ID" value="XM_016776901.1"/>
</dbReference>
<organism evidence="2 3">
    <name type="scientific">Fonsecaea multimorphosa CBS 102226</name>
    <dbReference type="NCBI Taxonomy" id="1442371"/>
    <lineage>
        <taxon>Eukaryota</taxon>
        <taxon>Fungi</taxon>
        <taxon>Dikarya</taxon>
        <taxon>Ascomycota</taxon>
        <taxon>Pezizomycotina</taxon>
        <taxon>Eurotiomycetes</taxon>
        <taxon>Chaetothyriomycetidae</taxon>
        <taxon>Chaetothyriales</taxon>
        <taxon>Herpotrichiellaceae</taxon>
        <taxon>Fonsecaea</taxon>
    </lineage>
</organism>
<feature type="compositionally biased region" description="Polar residues" evidence="1">
    <location>
        <begin position="170"/>
        <end position="182"/>
    </location>
</feature>
<evidence type="ECO:0000256" key="1">
    <source>
        <dbReference type="SAM" id="MobiDB-lite"/>
    </source>
</evidence>
<dbReference type="AlphaFoldDB" id="A0A0D2KLQ1"/>
<feature type="compositionally biased region" description="Basic and acidic residues" evidence="1">
    <location>
        <begin position="264"/>
        <end position="273"/>
    </location>
</feature>
<accession>A0A0D2KLQ1</accession>
<dbReference type="VEuPathDB" id="FungiDB:Z520_06401"/>
<sequence>MPTPSHQPADLTRLFDTNLQPRRRVAAIERMSLLSEYRETIRRLLQHMVFALLLAIRLYMLPLLYISHKLSVHDDPWYPAIWDLILRPGRTLANCRRCRKRNDNVTVWKALANVGDGLFAPVRIFGSLYALARMIGEDPNALQSGPFPQPNADTIRDVDDRSKDEGSVEDQGTGSSNSTLEAPVSASQIYHAALLSNSTLDDLLAAFEADRDNQAMGGSRVRIGHGRNAYLSAVPRDAAGQIKPQQYRSLSIRSTPEAVLAAGKADEPFRSRDIQSSPQDFQPPKSPDKRANACLVQDQGEVQEGHESPKNSPELHTSIYTRYLPEVQQPDGGLDALALDRCPTFVRRQAQSRLPRRSESKDKQALAMLKARGAVSTPELTASPPTPTKRVRLQRRVRPRKNVVNASND</sequence>
<feature type="region of interest" description="Disordered" evidence="1">
    <location>
        <begin position="349"/>
        <end position="409"/>
    </location>
</feature>
<keyword evidence="3" id="KW-1185">Reference proteome</keyword>
<evidence type="ECO:0000313" key="2">
    <source>
        <dbReference type="EMBL" id="KIX97623.1"/>
    </source>
</evidence>
<reference evidence="2 3" key="1">
    <citation type="submission" date="2015-01" db="EMBL/GenBank/DDBJ databases">
        <title>The Genome Sequence of Fonsecaea multimorphosa CBS 102226.</title>
        <authorList>
            <consortium name="The Broad Institute Genomics Platform"/>
            <person name="Cuomo C."/>
            <person name="de Hoog S."/>
            <person name="Gorbushina A."/>
            <person name="Stielow B."/>
            <person name="Teixiera M."/>
            <person name="Abouelleil A."/>
            <person name="Chapman S.B."/>
            <person name="Priest M."/>
            <person name="Young S.K."/>
            <person name="Wortman J."/>
            <person name="Nusbaum C."/>
            <person name="Birren B."/>
        </authorList>
    </citation>
    <scope>NUCLEOTIDE SEQUENCE [LARGE SCALE GENOMIC DNA]</scope>
    <source>
        <strain evidence="2 3">CBS 102226</strain>
    </source>
</reference>
<feature type="compositionally biased region" description="Basic and acidic residues" evidence="1">
    <location>
        <begin position="154"/>
        <end position="166"/>
    </location>
</feature>
<proteinExistence type="predicted"/>
<dbReference type="OrthoDB" id="4161222at2759"/>
<evidence type="ECO:0000313" key="3">
    <source>
        <dbReference type="Proteomes" id="UP000053411"/>
    </source>
</evidence>
<protein>
    <submittedName>
        <fullName evidence="2">Uncharacterized protein</fullName>
    </submittedName>
</protein>
<dbReference type="GeneID" id="27712147"/>
<dbReference type="EMBL" id="KN848073">
    <property type="protein sequence ID" value="KIX97623.1"/>
    <property type="molecule type" value="Genomic_DNA"/>
</dbReference>
<feature type="compositionally biased region" description="Basic residues" evidence="1">
    <location>
        <begin position="389"/>
        <end position="401"/>
    </location>
</feature>
<name>A0A0D2KLQ1_9EURO</name>
<feature type="region of interest" description="Disordered" evidence="1">
    <location>
        <begin position="141"/>
        <end position="182"/>
    </location>
</feature>
<gene>
    <name evidence="2" type="ORF">Z520_06401</name>
</gene>